<proteinExistence type="predicted"/>
<evidence type="ECO:0000313" key="2">
    <source>
        <dbReference type="Proteomes" id="UP001283361"/>
    </source>
</evidence>
<gene>
    <name evidence="1" type="ORF">RRG08_047236</name>
</gene>
<reference evidence="1" key="1">
    <citation type="journal article" date="2023" name="G3 (Bethesda)">
        <title>A reference genome for the long-term kleptoplast-retaining sea slug Elysia crispata morphotype clarki.</title>
        <authorList>
            <person name="Eastman K.E."/>
            <person name="Pendleton A.L."/>
            <person name="Shaikh M.A."/>
            <person name="Suttiyut T."/>
            <person name="Ogas R."/>
            <person name="Tomko P."/>
            <person name="Gavelis G."/>
            <person name="Widhalm J.R."/>
            <person name="Wisecaver J.H."/>
        </authorList>
    </citation>
    <scope>NUCLEOTIDE SEQUENCE</scope>
    <source>
        <strain evidence="1">ECLA1</strain>
    </source>
</reference>
<comment type="caution">
    <text evidence="1">The sequence shown here is derived from an EMBL/GenBank/DDBJ whole genome shotgun (WGS) entry which is preliminary data.</text>
</comment>
<name>A0AAE1A3Y8_9GAST</name>
<dbReference type="EMBL" id="JAWDGP010002751">
    <property type="protein sequence ID" value="KAK3780246.1"/>
    <property type="molecule type" value="Genomic_DNA"/>
</dbReference>
<keyword evidence="2" id="KW-1185">Reference proteome</keyword>
<evidence type="ECO:0000313" key="1">
    <source>
        <dbReference type="EMBL" id="KAK3780246.1"/>
    </source>
</evidence>
<organism evidence="1 2">
    <name type="scientific">Elysia crispata</name>
    <name type="common">lettuce slug</name>
    <dbReference type="NCBI Taxonomy" id="231223"/>
    <lineage>
        <taxon>Eukaryota</taxon>
        <taxon>Metazoa</taxon>
        <taxon>Spiralia</taxon>
        <taxon>Lophotrochozoa</taxon>
        <taxon>Mollusca</taxon>
        <taxon>Gastropoda</taxon>
        <taxon>Heterobranchia</taxon>
        <taxon>Euthyneura</taxon>
        <taxon>Panpulmonata</taxon>
        <taxon>Sacoglossa</taxon>
        <taxon>Placobranchoidea</taxon>
        <taxon>Plakobranchidae</taxon>
        <taxon>Elysia</taxon>
    </lineage>
</organism>
<dbReference type="AlphaFoldDB" id="A0AAE1A3Y8"/>
<accession>A0AAE1A3Y8</accession>
<protein>
    <submittedName>
        <fullName evidence="1">Uncharacterized protein</fullName>
    </submittedName>
</protein>
<dbReference type="Proteomes" id="UP001283361">
    <property type="component" value="Unassembled WGS sequence"/>
</dbReference>
<sequence>MPTSKFNQIRAPGGLLSLIFWHWELTFRGVKGQPLGHALPFQSGIPVTTGVTPGRSRDSCRLAVRGSRIDPD</sequence>